<dbReference type="GO" id="GO:0003677">
    <property type="term" value="F:DNA binding"/>
    <property type="evidence" value="ECO:0007669"/>
    <property type="project" value="InterPro"/>
</dbReference>
<accession>A0A3S4X0L6</accession>
<reference evidence="2 3" key="1">
    <citation type="submission" date="2018-12" db="EMBL/GenBank/DDBJ databases">
        <authorList>
            <consortium name="Pathogen Informatics"/>
        </authorList>
    </citation>
    <scope>NUCLEOTIDE SEQUENCE [LARGE SCALE GENOMIC DNA]</scope>
    <source>
        <strain evidence="2 3">NCTC13071</strain>
    </source>
</reference>
<gene>
    <name evidence="2" type="ORF">NCTC13071_00426</name>
</gene>
<protein>
    <submittedName>
        <fullName evidence="2">Transcriptional regulator, y4mF family</fullName>
    </submittedName>
</protein>
<dbReference type="PROSITE" id="PS50943">
    <property type="entry name" value="HTH_CROC1"/>
    <property type="match status" value="1"/>
</dbReference>
<dbReference type="SUPFAM" id="SSF47413">
    <property type="entry name" value="lambda repressor-like DNA-binding domains"/>
    <property type="match status" value="1"/>
</dbReference>
<sequence length="105" mass="11817">MMIQQKLYSHEEMLNKVLGEKGTPERNQYEAELKSFLMGDAIKKARQSCNLTQEQLGERMGIKKAQVSRIEGGKNLTFSTIARAFKAMGIHANFEVKGVGKVALW</sequence>
<dbReference type="Proteomes" id="UP000274578">
    <property type="component" value="Chromosome 1"/>
</dbReference>
<dbReference type="EMBL" id="LR134384">
    <property type="protein sequence ID" value="VEH14449.1"/>
    <property type="molecule type" value="Genomic_DNA"/>
</dbReference>
<dbReference type="CDD" id="cd00093">
    <property type="entry name" value="HTH_XRE"/>
    <property type="match status" value="1"/>
</dbReference>
<name>A0A3S4X0L6_9BACT</name>
<dbReference type="SMART" id="SM00530">
    <property type="entry name" value="HTH_XRE"/>
    <property type="match status" value="1"/>
</dbReference>
<dbReference type="AlphaFoldDB" id="A0A3S4X0L6"/>
<dbReference type="InterPro" id="IPR010982">
    <property type="entry name" value="Lambda_DNA-bd_dom_sf"/>
</dbReference>
<evidence type="ECO:0000313" key="3">
    <source>
        <dbReference type="Proteomes" id="UP000274578"/>
    </source>
</evidence>
<dbReference type="Pfam" id="PF01381">
    <property type="entry name" value="HTH_3"/>
    <property type="match status" value="1"/>
</dbReference>
<organism evidence="2 3">
    <name type="scientific">Segatella oris</name>
    <dbReference type="NCBI Taxonomy" id="28135"/>
    <lineage>
        <taxon>Bacteria</taxon>
        <taxon>Pseudomonadati</taxon>
        <taxon>Bacteroidota</taxon>
        <taxon>Bacteroidia</taxon>
        <taxon>Bacteroidales</taxon>
        <taxon>Prevotellaceae</taxon>
        <taxon>Segatella</taxon>
    </lineage>
</organism>
<proteinExistence type="predicted"/>
<dbReference type="KEGG" id="poc:NCTC13071_00426"/>
<evidence type="ECO:0000259" key="1">
    <source>
        <dbReference type="PROSITE" id="PS50943"/>
    </source>
</evidence>
<feature type="domain" description="HTH cro/C1-type" evidence="1">
    <location>
        <begin position="42"/>
        <end position="94"/>
    </location>
</feature>
<evidence type="ECO:0000313" key="2">
    <source>
        <dbReference type="EMBL" id="VEH14449.1"/>
    </source>
</evidence>
<dbReference type="Gene3D" id="1.10.260.40">
    <property type="entry name" value="lambda repressor-like DNA-binding domains"/>
    <property type="match status" value="1"/>
</dbReference>
<dbReference type="InterPro" id="IPR001387">
    <property type="entry name" value="Cro/C1-type_HTH"/>
</dbReference>